<feature type="compositionally biased region" description="Low complexity" evidence="2">
    <location>
        <begin position="16"/>
        <end position="27"/>
    </location>
</feature>
<sequence>MAAVCNAGPSFAYDPSSSSSAEYTLSSLPPSPPRQGASQEEVFRYHLTVELQKMGSQPDKTLLDRLVKQHYPLVQKQRESATAEPPSIEQGAASAAEATSVLTPPASVGDAFSPAERWSADAEGDDDLPSNLLNLDFTEDVDQQMDSALYVPPFIDPIAPQETPGFDTASAFVQDKEASAPPGETSIDPQLVLSQPEPVAPDAPLFPSLTLPEPNVPMKSESPAPMPMVAEEPESDTTFTAFTPMRLDQPTPSRPKLDMRATSPDVENLRPSMEEYNKLSSKEKRQLRNKISARNFRNRRKEYITLLEDQIQERDRIIESLKDQLSSLRIQNSDLTNEVRSYQTRAPSVDMSKLLGALQRSSDEATRSPRLSAQNGLVVPNMRKDVSPSPRSSSPTSSFWGGVPSLAQSAPAMVA</sequence>
<dbReference type="Proteomes" id="UP001217754">
    <property type="component" value="Chromosome 1"/>
</dbReference>
<dbReference type="SUPFAM" id="SSF57959">
    <property type="entry name" value="Leucine zipper domain"/>
    <property type="match status" value="1"/>
</dbReference>
<dbReference type="Gene3D" id="1.20.5.170">
    <property type="match status" value="1"/>
</dbReference>
<evidence type="ECO:0000313" key="5">
    <source>
        <dbReference type="Proteomes" id="UP001217754"/>
    </source>
</evidence>
<dbReference type="CDD" id="cd14810">
    <property type="entry name" value="bZIP_u1"/>
    <property type="match status" value="1"/>
</dbReference>
<feature type="region of interest" description="Disordered" evidence="2">
    <location>
        <begin position="1"/>
        <end position="40"/>
    </location>
</feature>
<feature type="region of interest" description="Disordered" evidence="2">
    <location>
        <begin position="76"/>
        <end position="133"/>
    </location>
</feature>
<dbReference type="PROSITE" id="PS50217">
    <property type="entry name" value="BZIP"/>
    <property type="match status" value="1"/>
</dbReference>
<dbReference type="AlphaFoldDB" id="A0AAF0EZE6"/>
<proteinExistence type="predicted"/>
<dbReference type="GO" id="GO:0003700">
    <property type="term" value="F:DNA-binding transcription factor activity"/>
    <property type="evidence" value="ECO:0007669"/>
    <property type="project" value="InterPro"/>
</dbReference>
<gene>
    <name evidence="4" type="ORF">MJAP1_000191</name>
</gene>
<feature type="region of interest" description="Disordered" evidence="2">
    <location>
        <begin position="195"/>
        <end position="226"/>
    </location>
</feature>
<dbReference type="InterPro" id="IPR046347">
    <property type="entry name" value="bZIP_sf"/>
</dbReference>
<evidence type="ECO:0000313" key="4">
    <source>
        <dbReference type="EMBL" id="WFD37249.1"/>
    </source>
</evidence>
<organism evidence="4 5">
    <name type="scientific">Malassezia japonica</name>
    <dbReference type="NCBI Taxonomy" id="223818"/>
    <lineage>
        <taxon>Eukaryota</taxon>
        <taxon>Fungi</taxon>
        <taxon>Dikarya</taxon>
        <taxon>Basidiomycota</taxon>
        <taxon>Ustilaginomycotina</taxon>
        <taxon>Malasseziomycetes</taxon>
        <taxon>Malasseziales</taxon>
        <taxon>Malasseziaceae</taxon>
        <taxon>Malassezia</taxon>
    </lineage>
</organism>
<evidence type="ECO:0000259" key="3">
    <source>
        <dbReference type="PROSITE" id="PS50217"/>
    </source>
</evidence>
<reference evidence="4" key="1">
    <citation type="submission" date="2023-03" db="EMBL/GenBank/DDBJ databases">
        <title>Mating type loci evolution in Malassezia.</title>
        <authorList>
            <person name="Coelho M.A."/>
        </authorList>
    </citation>
    <scope>NUCLEOTIDE SEQUENCE</scope>
    <source>
        <strain evidence="4">CBS 9431</strain>
    </source>
</reference>
<dbReference type="InterPro" id="IPR004827">
    <property type="entry name" value="bZIP"/>
</dbReference>
<dbReference type="GeneID" id="85223840"/>
<keyword evidence="1" id="KW-0175">Coiled coil</keyword>
<dbReference type="Pfam" id="PF07716">
    <property type="entry name" value="bZIP_2"/>
    <property type="match status" value="1"/>
</dbReference>
<dbReference type="SMART" id="SM00338">
    <property type="entry name" value="BRLZ"/>
    <property type="match status" value="1"/>
</dbReference>
<evidence type="ECO:0000256" key="2">
    <source>
        <dbReference type="SAM" id="MobiDB-lite"/>
    </source>
</evidence>
<evidence type="ECO:0000256" key="1">
    <source>
        <dbReference type="SAM" id="Coils"/>
    </source>
</evidence>
<feature type="region of interest" description="Disordered" evidence="2">
    <location>
        <begin position="360"/>
        <end position="415"/>
    </location>
</feature>
<feature type="domain" description="BZIP" evidence="3">
    <location>
        <begin position="279"/>
        <end position="342"/>
    </location>
</feature>
<feature type="compositionally biased region" description="Low complexity" evidence="2">
    <location>
        <begin position="387"/>
        <end position="398"/>
    </location>
</feature>
<protein>
    <recommendedName>
        <fullName evidence="3">BZIP domain-containing protein</fullName>
    </recommendedName>
</protein>
<dbReference type="EMBL" id="CP119958">
    <property type="protein sequence ID" value="WFD37249.1"/>
    <property type="molecule type" value="Genomic_DNA"/>
</dbReference>
<dbReference type="RefSeq" id="XP_060120146.1">
    <property type="nucleotide sequence ID" value="XM_060264163.1"/>
</dbReference>
<dbReference type="PROSITE" id="PS00036">
    <property type="entry name" value="BZIP_BASIC"/>
    <property type="match status" value="1"/>
</dbReference>
<accession>A0AAF0EZE6</accession>
<feature type="coiled-coil region" evidence="1">
    <location>
        <begin position="304"/>
        <end position="345"/>
    </location>
</feature>
<name>A0AAF0EZE6_9BASI</name>
<keyword evidence="5" id="KW-1185">Reference proteome</keyword>